<evidence type="ECO:0000256" key="10">
    <source>
        <dbReference type="ARBA" id="ARBA00048679"/>
    </source>
</evidence>
<dbReference type="AlphaFoldDB" id="A0A0M8PEC9"/>
<dbReference type="GO" id="GO:0042594">
    <property type="term" value="P:response to starvation"/>
    <property type="evidence" value="ECO:0007669"/>
    <property type="project" value="TreeGrafter"/>
</dbReference>
<dbReference type="GO" id="GO:0000422">
    <property type="term" value="P:autophagy of mitochondrion"/>
    <property type="evidence" value="ECO:0007669"/>
    <property type="project" value="TreeGrafter"/>
</dbReference>
<sequence length="375" mass="42825">MLTNAYFVSKVSNTLDYWLEFYGTDAVLNIFALAPILRPLYKRLLGKDPLDSSYDMHHGYVTKTQKLKWSLTFPSYKVRFFGLLKAFVASGLMLSPSFILFDASLLPSSFSVIHINHSNQLSLQIYLLIIIMAPEITSWNDLTKVWEQCNDKTGEIRQTSFALFDSNQSFYYGMLESHKAEITFDQVTNTLKSVPDEEIFTRWPAPGIELMQAPAALSEDLYIKRPNPEMYKVMKEHNALSQLSDSLLAEANFLESLSQHPHPNVIRYYGCQVLRGYFIGLVIDRYPHDLYTYVKNQIGSIEKRPFLAALDSSLRHLHTHGLAHNDLTPHNILVSREGMPVLIDFGGCQPIGTYLKYVRGTRGWIDGEIKDHNTS</sequence>
<keyword evidence="11" id="KW-0812">Transmembrane</keyword>
<dbReference type="GO" id="GO:0034727">
    <property type="term" value="P:piecemeal microautophagy of the nucleus"/>
    <property type="evidence" value="ECO:0007669"/>
    <property type="project" value="TreeGrafter"/>
</dbReference>
<dbReference type="GO" id="GO:0000045">
    <property type="term" value="P:autophagosome assembly"/>
    <property type="evidence" value="ECO:0007669"/>
    <property type="project" value="TreeGrafter"/>
</dbReference>
<dbReference type="InterPro" id="IPR011009">
    <property type="entry name" value="Kinase-like_dom_sf"/>
</dbReference>
<keyword evidence="5" id="KW-0547">Nucleotide-binding</keyword>
<dbReference type="GO" id="GO:0005776">
    <property type="term" value="C:autophagosome"/>
    <property type="evidence" value="ECO:0007669"/>
    <property type="project" value="TreeGrafter"/>
</dbReference>
<keyword evidence="7" id="KW-0067">ATP-binding</keyword>
<evidence type="ECO:0000256" key="7">
    <source>
        <dbReference type="ARBA" id="ARBA00022840"/>
    </source>
</evidence>
<name>A0A0M8PEC9_9EURO</name>
<dbReference type="SUPFAM" id="SSF56112">
    <property type="entry name" value="Protein kinase-like (PK-like)"/>
    <property type="match status" value="1"/>
</dbReference>
<evidence type="ECO:0000256" key="9">
    <source>
        <dbReference type="ARBA" id="ARBA00047899"/>
    </source>
</evidence>
<keyword evidence="14" id="KW-1185">Reference proteome</keyword>
<dbReference type="PANTHER" id="PTHR24348">
    <property type="entry name" value="SERINE/THREONINE-PROTEIN KINASE UNC-51-RELATED"/>
    <property type="match status" value="1"/>
</dbReference>
<dbReference type="EMBL" id="LHQQ01000029">
    <property type="protein sequence ID" value="KOS46411.1"/>
    <property type="molecule type" value="Genomic_DNA"/>
</dbReference>
<evidence type="ECO:0000256" key="6">
    <source>
        <dbReference type="ARBA" id="ARBA00022777"/>
    </source>
</evidence>
<evidence type="ECO:0000256" key="5">
    <source>
        <dbReference type="ARBA" id="ARBA00022741"/>
    </source>
</evidence>
<keyword evidence="11" id="KW-0472">Membrane</keyword>
<feature type="domain" description="Protein kinase" evidence="12">
    <location>
        <begin position="173"/>
        <end position="375"/>
    </location>
</feature>
<dbReference type="Proteomes" id="UP000037696">
    <property type="component" value="Unassembled WGS sequence"/>
</dbReference>
<dbReference type="InterPro" id="IPR000719">
    <property type="entry name" value="Prot_kinase_dom"/>
</dbReference>
<evidence type="ECO:0000256" key="2">
    <source>
        <dbReference type="ARBA" id="ARBA00012513"/>
    </source>
</evidence>
<feature type="transmembrane region" description="Helical" evidence="11">
    <location>
        <begin position="80"/>
        <end position="101"/>
    </location>
</feature>
<dbReference type="PROSITE" id="PS50011">
    <property type="entry name" value="PROTEIN_KINASE_DOM"/>
    <property type="match status" value="1"/>
</dbReference>
<dbReference type="GO" id="GO:0005829">
    <property type="term" value="C:cytosol"/>
    <property type="evidence" value="ECO:0007669"/>
    <property type="project" value="TreeGrafter"/>
</dbReference>
<dbReference type="PANTHER" id="PTHR24348:SF22">
    <property type="entry name" value="NON-SPECIFIC SERINE_THREONINE PROTEIN KINASE"/>
    <property type="match status" value="1"/>
</dbReference>
<evidence type="ECO:0000313" key="13">
    <source>
        <dbReference type="EMBL" id="KOS46411.1"/>
    </source>
</evidence>
<feature type="transmembrane region" description="Helical" evidence="11">
    <location>
        <begin position="17"/>
        <end position="37"/>
    </location>
</feature>
<evidence type="ECO:0000256" key="8">
    <source>
        <dbReference type="ARBA" id="ARBA00030237"/>
    </source>
</evidence>
<keyword evidence="6" id="KW-0418">Kinase</keyword>
<accession>A0A0M8PEC9</accession>
<gene>
    <name evidence="13" type="ORF">ACN38_g2659</name>
</gene>
<comment type="catalytic activity">
    <reaction evidence="9">
        <text>L-threonyl-[protein] + ATP = O-phospho-L-threonyl-[protein] + ADP + H(+)</text>
        <dbReference type="Rhea" id="RHEA:46608"/>
        <dbReference type="Rhea" id="RHEA-COMP:11060"/>
        <dbReference type="Rhea" id="RHEA-COMP:11605"/>
        <dbReference type="ChEBI" id="CHEBI:15378"/>
        <dbReference type="ChEBI" id="CHEBI:30013"/>
        <dbReference type="ChEBI" id="CHEBI:30616"/>
        <dbReference type="ChEBI" id="CHEBI:61977"/>
        <dbReference type="ChEBI" id="CHEBI:456216"/>
        <dbReference type="EC" id="2.7.11.1"/>
    </reaction>
</comment>
<proteinExistence type="predicted"/>
<comment type="catalytic activity">
    <reaction evidence="10">
        <text>L-seryl-[protein] + ATP = O-phospho-L-seryl-[protein] + ADP + H(+)</text>
        <dbReference type="Rhea" id="RHEA:17989"/>
        <dbReference type="Rhea" id="RHEA-COMP:9863"/>
        <dbReference type="Rhea" id="RHEA-COMP:11604"/>
        <dbReference type="ChEBI" id="CHEBI:15378"/>
        <dbReference type="ChEBI" id="CHEBI:29999"/>
        <dbReference type="ChEBI" id="CHEBI:30616"/>
        <dbReference type="ChEBI" id="CHEBI:83421"/>
        <dbReference type="ChEBI" id="CHEBI:456216"/>
        <dbReference type="EC" id="2.7.11.1"/>
    </reaction>
</comment>
<comment type="subcellular location">
    <subcellularLocation>
        <location evidence="1">Preautophagosomal structure membrane</location>
        <topology evidence="1">Peripheral membrane protein</topology>
    </subcellularLocation>
</comment>
<keyword evidence="4" id="KW-0808">Transferase</keyword>
<evidence type="ECO:0000256" key="11">
    <source>
        <dbReference type="SAM" id="Phobius"/>
    </source>
</evidence>
<evidence type="ECO:0000313" key="14">
    <source>
        <dbReference type="Proteomes" id="UP000037696"/>
    </source>
</evidence>
<dbReference type="Pfam" id="PF00069">
    <property type="entry name" value="Pkinase"/>
    <property type="match status" value="1"/>
</dbReference>
<evidence type="ECO:0000256" key="3">
    <source>
        <dbReference type="ARBA" id="ARBA00022527"/>
    </source>
</evidence>
<dbReference type="EC" id="2.7.11.1" evidence="2"/>
<dbReference type="GO" id="GO:0034045">
    <property type="term" value="C:phagophore assembly site membrane"/>
    <property type="evidence" value="ECO:0007669"/>
    <property type="project" value="UniProtKB-SubCell"/>
</dbReference>
<dbReference type="InterPro" id="IPR045269">
    <property type="entry name" value="Atg1-like"/>
</dbReference>
<keyword evidence="11" id="KW-1133">Transmembrane helix</keyword>
<comment type="caution">
    <text evidence="13">The sequence shown here is derived from an EMBL/GenBank/DDBJ whole genome shotgun (WGS) entry which is preliminary data.</text>
</comment>
<dbReference type="GO" id="GO:0005524">
    <property type="term" value="F:ATP binding"/>
    <property type="evidence" value="ECO:0007669"/>
    <property type="project" value="UniProtKB-KW"/>
</dbReference>
<dbReference type="GO" id="GO:0010506">
    <property type="term" value="P:regulation of autophagy"/>
    <property type="evidence" value="ECO:0007669"/>
    <property type="project" value="InterPro"/>
</dbReference>
<dbReference type="GO" id="GO:0004674">
    <property type="term" value="F:protein serine/threonine kinase activity"/>
    <property type="evidence" value="ECO:0007669"/>
    <property type="project" value="UniProtKB-KW"/>
</dbReference>
<evidence type="ECO:0000256" key="1">
    <source>
        <dbReference type="ARBA" id="ARBA00004623"/>
    </source>
</evidence>
<organism evidence="13 14">
    <name type="scientific">Penicillium nordicum</name>
    <dbReference type="NCBI Taxonomy" id="229535"/>
    <lineage>
        <taxon>Eukaryota</taxon>
        <taxon>Fungi</taxon>
        <taxon>Dikarya</taxon>
        <taxon>Ascomycota</taxon>
        <taxon>Pezizomycotina</taxon>
        <taxon>Eurotiomycetes</taxon>
        <taxon>Eurotiomycetidae</taxon>
        <taxon>Eurotiales</taxon>
        <taxon>Aspergillaceae</taxon>
        <taxon>Penicillium</taxon>
    </lineage>
</organism>
<dbReference type="OrthoDB" id="4062651at2759"/>
<dbReference type="Gene3D" id="1.10.510.10">
    <property type="entry name" value="Transferase(Phosphotransferase) domain 1"/>
    <property type="match status" value="1"/>
</dbReference>
<evidence type="ECO:0000256" key="4">
    <source>
        <dbReference type="ARBA" id="ARBA00022679"/>
    </source>
</evidence>
<evidence type="ECO:0000259" key="12">
    <source>
        <dbReference type="PROSITE" id="PS50011"/>
    </source>
</evidence>
<keyword evidence="3" id="KW-0723">Serine/threonine-protein kinase</keyword>
<dbReference type="GO" id="GO:0061709">
    <property type="term" value="P:reticulophagy"/>
    <property type="evidence" value="ECO:0007669"/>
    <property type="project" value="TreeGrafter"/>
</dbReference>
<reference evidence="13 14" key="1">
    <citation type="submission" date="2015-08" db="EMBL/GenBank/DDBJ databases">
        <title>Genome sequencing of Penicillium nordicum.</title>
        <authorList>
            <person name="Nguyen H.D."/>
            <person name="Seifert K.A."/>
        </authorList>
    </citation>
    <scope>NUCLEOTIDE SEQUENCE [LARGE SCALE GENOMIC DNA]</scope>
    <source>
        <strain evidence="13 14">DAOMC 185683</strain>
    </source>
</reference>
<dbReference type="STRING" id="229535.A0A0M8PEC9"/>
<protein>
    <recommendedName>
        <fullName evidence="2">non-specific serine/threonine protein kinase</fullName>
        <ecNumber evidence="2">2.7.11.1</ecNumber>
    </recommendedName>
    <alternativeName>
        <fullName evidence="8">Autophagy-related protein 1</fullName>
    </alternativeName>
</protein>